<accession>A0A0H2KST9</accession>
<name>A0A0H2KST9_9MICO</name>
<dbReference type="InterPro" id="IPR022287">
    <property type="entry name" value="ABC_trnsptr_F420-0_sub-bd_pred"/>
</dbReference>
<reference evidence="4 5" key="1">
    <citation type="submission" date="2014-05" db="EMBL/GenBank/DDBJ databases">
        <title>Cellulosimicrobium funkei U11 genome.</title>
        <authorList>
            <person name="Hu C."/>
            <person name="Gong Y."/>
            <person name="Wan W."/>
            <person name="Jiang M."/>
        </authorList>
    </citation>
    <scope>NUCLEOTIDE SEQUENCE [LARGE SCALE GENOMIC DNA]</scope>
    <source>
        <strain evidence="4 5">U11</strain>
    </source>
</reference>
<dbReference type="PANTHER" id="PTHR30535:SF7">
    <property type="entry name" value="IRON(III) DICITRATE-BINDING PROTEIN"/>
    <property type="match status" value="1"/>
</dbReference>
<dbReference type="STRING" id="264251.FB00_09470"/>
<dbReference type="SUPFAM" id="SSF53807">
    <property type="entry name" value="Helical backbone' metal receptor"/>
    <property type="match status" value="1"/>
</dbReference>
<organism evidence="4 5">
    <name type="scientific">Cellulosimicrobium funkei</name>
    <dbReference type="NCBI Taxonomy" id="264251"/>
    <lineage>
        <taxon>Bacteria</taxon>
        <taxon>Bacillati</taxon>
        <taxon>Actinomycetota</taxon>
        <taxon>Actinomycetes</taxon>
        <taxon>Micrococcales</taxon>
        <taxon>Promicromonosporaceae</taxon>
        <taxon>Cellulosimicrobium</taxon>
    </lineage>
</organism>
<dbReference type="NCBIfam" id="TIGR03868">
    <property type="entry name" value="F420-O_ABCperi"/>
    <property type="match status" value="1"/>
</dbReference>
<protein>
    <submittedName>
        <fullName evidence="4">Iron transporter</fullName>
    </submittedName>
</protein>
<dbReference type="EMBL" id="JNBQ01000008">
    <property type="protein sequence ID" value="KLN34924.1"/>
    <property type="molecule type" value="Genomic_DNA"/>
</dbReference>
<dbReference type="Gene3D" id="3.40.50.1980">
    <property type="entry name" value="Nitrogenase molybdenum iron protein domain"/>
    <property type="match status" value="2"/>
</dbReference>
<dbReference type="InterPro" id="IPR050902">
    <property type="entry name" value="ABC_Transporter_SBP"/>
</dbReference>
<dbReference type="PANTHER" id="PTHR30535">
    <property type="entry name" value="VITAMIN B12-BINDING PROTEIN"/>
    <property type="match status" value="1"/>
</dbReference>
<feature type="region of interest" description="Disordered" evidence="2">
    <location>
        <begin position="1"/>
        <end position="27"/>
    </location>
</feature>
<gene>
    <name evidence="4" type="ORF">FB00_09470</name>
</gene>
<evidence type="ECO:0000313" key="5">
    <source>
        <dbReference type="Proteomes" id="UP000035265"/>
    </source>
</evidence>
<sequence length="368" mass="38210">MPAERTPHRARPPETSPVPSSRTVHRQPVRRAVLALPTATLAVLLAACSSGTTPGDDPTADGDAAPTGGAAATTYPLTLDDCGFEVTFDAAPERVVTIKSSTTEMLLALGLGDRIVASAFADGPVPESLADAAADVPAVAEPLSDQVPGAEAVLETEPDLVYAGWESNLTAEGAGDRETLAQLGVATYVSPAACKAPEYMPDPLTFDDVFAEITEVGTIFDAQDAAADLVAEQRATLDGVARDERGLTALWYSSGDDIPYVGAGIGAPQMIMDAVGLENVAGDVHDTWTAFAWEEAIAADPDVLVLVDAAWNTAEAKIERLESNPATAEMTAVREGRYLTIPFPATEAGVRNVDAVVDLAAQLEALGL</sequence>
<dbReference type="InterPro" id="IPR002491">
    <property type="entry name" value="ABC_transptr_periplasmic_BD"/>
</dbReference>
<feature type="domain" description="Fe/B12 periplasmic-binding" evidence="3">
    <location>
        <begin position="94"/>
        <end position="368"/>
    </location>
</feature>
<comment type="caution">
    <text evidence="4">The sequence shown here is derived from an EMBL/GenBank/DDBJ whole genome shotgun (WGS) entry which is preliminary data.</text>
</comment>
<dbReference type="PATRIC" id="fig|264251.5.peg.1925"/>
<evidence type="ECO:0000313" key="4">
    <source>
        <dbReference type="EMBL" id="KLN34924.1"/>
    </source>
</evidence>
<proteinExistence type="inferred from homology"/>
<comment type="similarity">
    <text evidence="1">Belongs to the bacterial solute-binding protein 8 family.</text>
</comment>
<evidence type="ECO:0000256" key="2">
    <source>
        <dbReference type="SAM" id="MobiDB-lite"/>
    </source>
</evidence>
<dbReference type="PROSITE" id="PS50983">
    <property type="entry name" value="FE_B12_PBP"/>
    <property type="match status" value="1"/>
</dbReference>
<evidence type="ECO:0000259" key="3">
    <source>
        <dbReference type="PROSITE" id="PS50983"/>
    </source>
</evidence>
<keyword evidence="5" id="KW-1185">Reference proteome</keyword>
<dbReference type="AlphaFoldDB" id="A0A0H2KST9"/>
<evidence type="ECO:0000256" key="1">
    <source>
        <dbReference type="ARBA" id="ARBA00008814"/>
    </source>
</evidence>
<dbReference type="Pfam" id="PF01497">
    <property type="entry name" value="Peripla_BP_2"/>
    <property type="match status" value="1"/>
</dbReference>
<dbReference type="Proteomes" id="UP000035265">
    <property type="component" value="Unassembled WGS sequence"/>
</dbReference>